<sequence length="124" mass="14310">MMNHVAEIMVYVYDHDKAIQFWTEHLNFSIVEDTEEMEMRVVKLRPSTQAQTLVVLQDKAKVDAMDMGVSTTTPSLIFSTNDFDHLYQSLTEQGVNVGEIMTLPMGRVFNFSDYEDNYFAVKDN</sequence>
<reference evidence="1" key="1">
    <citation type="journal article" date="2017" name="MSphere">
        <title>Novel beta-lactamase blaARL in Staphylococcus arlettae.</title>
        <authorList>
            <person name="Andreis S.N."/>
            <person name="Perreten V."/>
            <person name="Schwendener S."/>
        </authorList>
    </citation>
    <scope>NUCLEOTIDE SEQUENCE</scope>
    <source>
        <strain evidence="1">SAN1670</strain>
    </source>
</reference>
<dbReference type="PROSITE" id="PS51819">
    <property type="entry name" value="VOC"/>
    <property type="match status" value="1"/>
</dbReference>
<proteinExistence type="predicted"/>
<dbReference type="PANTHER" id="PTHR36437:SF2">
    <property type="entry name" value="GLYOXALASE_BLEOMYCIN RESISTANCE PROTEIN_DIOXYGENASE"/>
    <property type="match status" value="1"/>
</dbReference>
<dbReference type="PANTHER" id="PTHR36437">
    <property type="entry name" value="GLYOXALASE/BLEOMYCIN RESISTANCE PROTEIN/DIOXYGENASE"/>
    <property type="match status" value="1"/>
</dbReference>
<dbReference type="AlphaFoldDB" id="A0A1W5QH09"/>
<protein>
    <submittedName>
        <fullName evidence="1">Uncharacterized protein</fullName>
    </submittedName>
</protein>
<dbReference type="InterPro" id="IPR029068">
    <property type="entry name" value="Glyas_Bleomycin-R_OHBP_Dase"/>
</dbReference>
<organism evidence="1">
    <name type="scientific">Staphylococcus arlettae</name>
    <dbReference type="NCBI Taxonomy" id="29378"/>
    <lineage>
        <taxon>Bacteria</taxon>
        <taxon>Bacillati</taxon>
        <taxon>Bacillota</taxon>
        <taxon>Bacilli</taxon>
        <taxon>Bacillales</taxon>
        <taxon>Staphylococcaceae</taxon>
        <taxon>Staphylococcus</taxon>
    </lineage>
</organism>
<dbReference type="InterPro" id="IPR004360">
    <property type="entry name" value="Glyas_Fos-R_dOase_dom"/>
</dbReference>
<accession>A0A1W5QH09</accession>
<dbReference type="RefSeq" id="WP_021459352.1">
    <property type="nucleotide sequence ID" value="NZ_CP075522.1"/>
</dbReference>
<name>A0A1W5QH09_9STAP</name>
<dbReference type="Gene3D" id="3.10.180.10">
    <property type="entry name" value="2,3-Dihydroxybiphenyl 1,2-Dioxygenase, domain 1"/>
    <property type="match status" value="1"/>
</dbReference>
<evidence type="ECO:0000313" key="1">
    <source>
        <dbReference type="EMBL" id="APY23794.1"/>
    </source>
</evidence>
<dbReference type="EMBL" id="KY363215">
    <property type="protein sequence ID" value="APY23794.1"/>
    <property type="molecule type" value="Genomic_DNA"/>
</dbReference>
<dbReference type="Pfam" id="PF00903">
    <property type="entry name" value="Glyoxalase"/>
    <property type="match status" value="1"/>
</dbReference>
<dbReference type="SUPFAM" id="SSF54593">
    <property type="entry name" value="Glyoxalase/Bleomycin resistance protein/Dihydroxybiphenyl dioxygenase"/>
    <property type="match status" value="1"/>
</dbReference>
<dbReference type="InterPro" id="IPR037523">
    <property type="entry name" value="VOC_core"/>
</dbReference>